<sequence>MGRCSFRRTFTQPPGRPRSPRSATRKPPQGLNTYGTESPNGYDTEEDSRREELTLRQHDGAASPATDKRELVIGFHICSVLITYTDLL</sequence>
<reference evidence="2" key="1">
    <citation type="submission" date="2022-03" db="EMBL/GenBank/DDBJ databases">
        <authorList>
            <person name="Martin H S."/>
        </authorList>
    </citation>
    <scope>NUCLEOTIDE SEQUENCE</scope>
</reference>
<keyword evidence="3" id="KW-1185">Reference proteome</keyword>
<feature type="compositionally biased region" description="Basic and acidic residues" evidence="1">
    <location>
        <begin position="47"/>
        <end position="59"/>
    </location>
</feature>
<proteinExistence type="predicted"/>
<dbReference type="Proteomes" id="UP000837857">
    <property type="component" value="Chromosome 23"/>
</dbReference>
<evidence type="ECO:0000313" key="3">
    <source>
        <dbReference type="Proteomes" id="UP000837857"/>
    </source>
</evidence>
<protein>
    <submittedName>
        <fullName evidence="2">Uncharacterized protein</fullName>
    </submittedName>
</protein>
<name>A0ABN8IG85_9NEOP</name>
<accession>A0ABN8IG85</accession>
<dbReference type="EMBL" id="OW152835">
    <property type="protein sequence ID" value="CAH2056571.1"/>
    <property type="molecule type" value="Genomic_DNA"/>
</dbReference>
<organism evidence="2 3">
    <name type="scientific">Iphiclides podalirius</name>
    <name type="common">scarce swallowtail</name>
    <dbReference type="NCBI Taxonomy" id="110791"/>
    <lineage>
        <taxon>Eukaryota</taxon>
        <taxon>Metazoa</taxon>
        <taxon>Ecdysozoa</taxon>
        <taxon>Arthropoda</taxon>
        <taxon>Hexapoda</taxon>
        <taxon>Insecta</taxon>
        <taxon>Pterygota</taxon>
        <taxon>Neoptera</taxon>
        <taxon>Endopterygota</taxon>
        <taxon>Lepidoptera</taxon>
        <taxon>Glossata</taxon>
        <taxon>Ditrysia</taxon>
        <taxon>Papilionoidea</taxon>
        <taxon>Papilionidae</taxon>
        <taxon>Papilioninae</taxon>
        <taxon>Iphiclides</taxon>
    </lineage>
</organism>
<feature type="non-terminal residue" evidence="2">
    <location>
        <position position="88"/>
    </location>
</feature>
<evidence type="ECO:0000313" key="2">
    <source>
        <dbReference type="EMBL" id="CAH2056571.1"/>
    </source>
</evidence>
<feature type="region of interest" description="Disordered" evidence="1">
    <location>
        <begin position="1"/>
        <end position="66"/>
    </location>
</feature>
<evidence type="ECO:0000256" key="1">
    <source>
        <dbReference type="SAM" id="MobiDB-lite"/>
    </source>
</evidence>
<feature type="compositionally biased region" description="Polar residues" evidence="1">
    <location>
        <begin position="30"/>
        <end position="41"/>
    </location>
</feature>
<gene>
    <name evidence="2" type="ORF">IPOD504_LOCUS9762</name>
</gene>